<dbReference type="GO" id="GO:0003954">
    <property type="term" value="F:NADH dehydrogenase activity"/>
    <property type="evidence" value="ECO:0007669"/>
    <property type="project" value="TreeGrafter"/>
</dbReference>
<evidence type="ECO:0000313" key="8">
    <source>
        <dbReference type="Proteomes" id="UP000255423"/>
    </source>
</evidence>
<sequence>MDIIESKTWIEWAITIAKFAFCFVPVLYILLLIPMERRGAGFMQDRQGPNRSYIKIPYFGKIRLLGYVQNMCDGTKLFFKEMFAPAGVNKLLYYVAPAIPFAIVFLSPCVIPWFGPMIFDWGGETVRIAGSIIDSDVGVLLLFGFSSISAYGAMLAGWASKSKYSFLGALRTSSMTISYEVCLGLSLMGILLLAGSFNLTDIVQWQENHVWGIVAQPVAFFCFLIASIAETGRAPFDVAEGEPELVAGYHTEYGAMQFGLFYMGEYSHICINSFLIATLFLGGYAVPFVTTETMQEHMGGSLAILCGVLAFIALAFLHMIYRYSRKLNATNLTHRFEVLKEYKLYKIVAWVATAAFIALGVAAWFFYNPENFVVNGLAVGSFATAVGTALIHLLVLVAKSLIFCWVWIWVRWTLPRFRYDHVMHLGWKIILNIALINLVVTAVIAKLLGGN</sequence>
<organism evidence="7 8">
    <name type="scientific">Fibrobacter succinogenes</name>
    <name type="common">Bacteroides succinogenes</name>
    <dbReference type="NCBI Taxonomy" id="833"/>
    <lineage>
        <taxon>Bacteria</taxon>
        <taxon>Pseudomonadati</taxon>
        <taxon>Fibrobacterota</taxon>
        <taxon>Fibrobacteria</taxon>
        <taxon>Fibrobacterales</taxon>
        <taxon>Fibrobacteraceae</taxon>
        <taxon>Fibrobacter</taxon>
    </lineage>
</organism>
<feature type="transmembrane region" description="Helical" evidence="5">
    <location>
        <begin position="91"/>
        <end position="114"/>
    </location>
</feature>
<dbReference type="Pfam" id="PF00146">
    <property type="entry name" value="NADHdh"/>
    <property type="match status" value="2"/>
</dbReference>
<evidence type="ECO:0000256" key="6">
    <source>
        <dbReference type="RuleBase" id="RU000471"/>
    </source>
</evidence>
<dbReference type="InterPro" id="IPR018086">
    <property type="entry name" value="NADH_UbQ_OxRdtase_su1_CS"/>
</dbReference>
<comment type="subunit">
    <text evidence="5">NDH-1 is composed of 14 different subunits. Subunits NuoA, H, J, K, L, M, N constitute the membrane sector of the complex.</text>
</comment>
<keyword evidence="4 5" id="KW-0472">Membrane</keyword>
<gene>
    <name evidence="5" type="primary">nuoH</name>
    <name evidence="7" type="ORF">SAMN05661053_1338</name>
</gene>
<evidence type="ECO:0000256" key="2">
    <source>
        <dbReference type="ARBA" id="ARBA00022692"/>
    </source>
</evidence>
<keyword evidence="5" id="KW-1003">Cell membrane</keyword>
<dbReference type="GO" id="GO:0005886">
    <property type="term" value="C:plasma membrane"/>
    <property type="evidence" value="ECO:0007669"/>
    <property type="project" value="UniProtKB-SubCell"/>
</dbReference>
<dbReference type="PANTHER" id="PTHR11432:SF3">
    <property type="entry name" value="NADH-UBIQUINONE OXIDOREDUCTASE CHAIN 1"/>
    <property type="match status" value="1"/>
</dbReference>
<dbReference type="GO" id="GO:0016655">
    <property type="term" value="F:oxidoreductase activity, acting on NAD(P)H, quinone or similar compound as acceptor"/>
    <property type="evidence" value="ECO:0007669"/>
    <property type="project" value="UniProtKB-UniRule"/>
</dbReference>
<accession>A0A380RXT1</accession>
<comment type="subcellular location">
    <subcellularLocation>
        <location evidence="5 6">Cell membrane</location>
        <topology evidence="5 6">Multi-pass membrane protein</topology>
    </subcellularLocation>
    <subcellularLocation>
        <location evidence="1">Membrane</location>
        <topology evidence="1">Multi-pass membrane protein</topology>
    </subcellularLocation>
</comment>
<evidence type="ECO:0000313" key="7">
    <source>
        <dbReference type="EMBL" id="SUQ20085.1"/>
    </source>
</evidence>
<feature type="transmembrane region" description="Helical" evidence="5">
    <location>
        <begin position="302"/>
        <end position="323"/>
    </location>
</feature>
<reference evidence="7 8" key="1">
    <citation type="submission" date="2017-08" db="EMBL/GenBank/DDBJ databases">
        <authorList>
            <person name="de Groot N.N."/>
        </authorList>
    </citation>
    <scope>NUCLEOTIDE SEQUENCE [LARGE SCALE GENOMIC DNA]</scope>
    <source>
        <strain evidence="7 8">HM2</strain>
    </source>
</reference>
<feature type="transmembrane region" description="Helical" evidence="5">
    <location>
        <begin position="137"/>
        <end position="156"/>
    </location>
</feature>
<name>A0A380RXT1_FIBSU</name>
<dbReference type="EMBL" id="UHJL01000001">
    <property type="protein sequence ID" value="SUQ20085.1"/>
    <property type="molecule type" value="Genomic_DNA"/>
</dbReference>
<keyword evidence="3 5" id="KW-1133">Transmembrane helix</keyword>
<keyword evidence="5" id="KW-0830">Ubiquinone</keyword>
<feature type="transmembrane region" description="Helical" evidence="5">
    <location>
        <begin position="344"/>
        <end position="367"/>
    </location>
</feature>
<dbReference type="PROSITE" id="PS00668">
    <property type="entry name" value="COMPLEX1_ND1_2"/>
    <property type="match status" value="1"/>
</dbReference>
<dbReference type="GO" id="GO:0009060">
    <property type="term" value="P:aerobic respiration"/>
    <property type="evidence" value="ECO:0007669"/>
    <property type="project" value="TreeGrafter"/>
</dbReference>
<keyword evidence="5" id="KW-1278">Translocase</keyword>
<comment type="similarity">
    <text evidence="5 6">Belongs to the complex I subunit 1 family.</text>
</comment>
<dbReference type="AlphaFoldDB" id="A0A380RXT1"/>
<dbReference type="EC" id="7.1.1.-" evidence="5"/>
<dbReference type="GO" id="GO:0048038">
    <property type="term" value="F:quinone binding"/>
    <property type="evidence" value="ECO:0007669"/>
    <property type="project" value="UniProtKB-KW"/>
</dbReference>
<dbReference type="InterPro" id="IPR001694">
    <property type="entry name" value="NADH_UbQ_OxRdtase_su1/FPO"/>
</dbReference>
<dbReference type="HAMAP" id="MF_01350">
    <property type="entry name" value="NDH1_NuoH"/>
    <property type="match status" value="1"/>
</dbReference>
<dbReference type="PANTHER" id="PTHR11432">
    <property type="entry name" value="NADH DEHYDROGENASE SUBUNIT 1"/>
    <property type="match status" value="1"/>
</dbReference>
<feature type="transmembrane region" description="Helical" evidence="5">
    <location>
        <begin position="379"/>
        <end position="408"/>
    </location>
</feature>
<evidence type="ECO:0000256" key="4">
    <source>
        <dbReference type="ARBA" id="ARBA00023136"/>
    </source>
</evidence>
<proteinExistence type="inferred from homology"/>
<comment type="caution">
    <text evidence="5">Lacks conserved residue(s) required for the propagation of feature annotation.</text>
</comment>
<keyword evidence="5 6" id="KW-0520">NAD</keyword>
<dbReference type="RefSeq" id="WP_109572523.1">
    <property type="nucleotide sequence ID" value="NZ_UHJL01000001.1"/>
</dbReference>
<feature type="transmembrane region" description="Helical" evidence="5">
    <location>
        <begin position="12"/>
        <end position="33"/>
    </location>
</feature>
<protein>
    <recommendedName>
        <fullName evidence="5">NADH-quinone oxidoreductase subunit H</fullName>
        <ecNumber evidence="5">7.1.1.-</ecNumber>
    </recommendedName>
    <alternativeName>
        <fullName evidence="5">NADH dehydrogenase I subunit H</fullName>
    </alternativeName>
    <alternativeName>
        <fullName evidence="5">NDH-1 subunit H</fullName>
    </alternativeName>
</protein>
<keyword evidence="5" id="KW-0874">Quinone</keyword>
<evidence type="ECO:0000256" key="1">
    <source>
        <dbReference type="ARBA" id="ARBA00004141"/>
    </source>
</evidence>
<dbReference type="PROSITE" id="PS00667">
    <property type="entry name" value="COMPLEX1_ND1_1"/>
    <property type="match status" value="1"/>
</dbReference>
<comment type="function">
    <text evidence="5">NDH-1 shuttles electrons from NADH, via FMN and iron-sulfur (Fe-S) centers, to quinones in the respiratory chain. The immediate electron acceptor for the enzyme in this species is believed to be ubiquinone. Couples the redox reaction to proton translocation (for every two electrons transferred, four hydrogen ions are translocated across the cytoplasmic membrane), and thus conserves the redox energy in a proton gradient. This subunit may bind ubiquinone.</text>
</comment>
<evidence type="ECO:0000256" key="3">
    <source>
        <dbReference type="ARBA" id="ARBA00022989"/>
    </source>
</evidence>
<feature type="transmembrane region" description="Helical" evidence="5">
    <location>
        <begin position="177"/>
        <end position="197"/>
    </location>
</feature>
<feature type="transmembrane region" description="Helical" evidence="5">
    <location>
        <begin position="429"/>
        <end position="448"/>
    </location>
</feature>
<dbReference type="Proteomes" id="UP000255423">
    <property type="component" value="Unassembled WGS sequence"/>
</dbReference>
<keyword evidence="2 5" id="KW-0812">Transmembrane</keyword>
<feature type="transmembrane region" description="Helical" evidence="5">
    <location>
        <begin position="209"/>
        <end position="229"/>
    </location>
</feature>
<feature type="transmembrane region" description="Helical" evidence="5">
    <location>
        <begin position="269"/>
        <end position="290"/>
    </location>
</feature>
<evidence type="ECO:0000256" key="5">
    <source>
        <dbReference type="HAMAP-Rule" id="MF_01350"/>
    </source>
</evidence>
<comment type="catalytic activity">
    <reaction evidence="5">
        <text>a quinone + NADH + 5 H(+)(in) = a quinol + NAD(+) + 4 H(+)(out)</text>
        <dbReference type="Rhea" id="RHEA:57888"/>
        <dbReference type="ChEBI" id="CHEBI:15378"/>
        <dbReference type="ChEBI" id="CHEBI:24646"/>
        <dbReference type="ChEBI" id="CHEBI:57540"/>
        <dbReference type="ChEBI" id="CHEBI:57945"/>
        <dbReference type="ChEBI" id="CHEBI:132124"/>
    </reaction>
</comment>